<dbReference type="Proteomes" id="UP000051124">
    <property type="component" value="Unassembled WGS sequence"/>
</dbReference>
<dbReference type="AlphaFoldDB" id="A0A0S7WKB2"/>
<protein>
    <submittedName>
        <fullName evidence="1">Uncharacterized protein</fullName>
    </submittedName>
</protein>
<reference evidence="1 2" key="1">
    <citation type="journal article" date="2015" name="Microbiome">
        <title>Genomic resolution of linkages in carbon, nitrogen, and sulfur cycling among widespread estuary sediment bacteria.</title>
        <authorList>
            <person name="Baker B.J."/>
            <person name="Lazar C.S."/>
            <person name="Teske A.P."/>
            <person name="Dick G.J."/>
        </authorList>
    </citation>
    <scope>NUCLEOTIDE SEQUENCE [LARGE SCALE GENOMIC DNA]</scope>
    <source>
        <strain evidence="1">DG_26</strain>
    </source>
</reference>
<evidence type="ECO:0000313" key="2">
    <source>
        <dbReference type="Proteomes" id="UP000051124"/>
    </source>
</evidence>
<dbReference type="EMBL" id="LIZT01000024">
    <property type="protein sequence ID" value="KPJ50345.1"/>
    <property type="molecule type" value="Genomic_DNA"/>
</dbReference>
<sequence>MSEAGTELNQNQNTFLQCSADRKVIEAGKRFVGIFVSALKTAQIYDPKNHTFLEHAALLDGCLREILRWEGEAALEVVADFLIDKFTNWGMGKVWFEEDFGGTELQSFLVLFGRTIADASKSFEEVQAHVRNSGIDKIHIEALQKGS</sequence>
<proteinExistence type="predicted"/>
<accession>A0A0S7WKB2</accession>
<comment type="caution">
    <text evidence="1">The sequence shown here is derived from an EMBL/GenBank/DDBJ whole genome shotgun (WGS) entry which is preliminary data.</text>
</comment>
<gene>
    <name evidence="1" type="ORF">AMJ40_03220</name>
</gene>
<name>A0A0S7WKB2_UNCT6</name>
<organism evidence="1 2">
    <name type="scientific">candidate division TA06 bacterium DG_26</name>
    <dbReference type="NCBI Taxonomy" id="1703771"/>
    <lineage>
        <taxon>Bacteria</taxon>
        <taxon>Bacteria division TA06</taxon>
    </lineage>
</organism>
<evidence type="ECO:0000313" key="1">
    <source>
        <dbReference type="EMBL" id="KPJ50345.1"/>
    </source>
</evidence>